<dbReference type="Gene3D" id="2.30.29.30">
    <property type="entry name" value="Pleckstrin-homology domain (PH domain)/Phosphotyrosine-binding domain (PTB)"/>
    <property type="match status" value="1"/>
</dbReference>
<reference evidence="2" key="1">
    <citation type="submission" date="2006-10" db="EMBL/GenBank/DDBJ databases">
        <authorList>
            <person name="Amadeo P."/>
            <person name="Zhao Q."/>
            <person name="Wortman J."/>
            <person name="Fraser-Liggett C."/>
            <person name="Carlton J."/>
        </authorList>
    </citation>
    <scope>NUCLEOTIDE SEQUENCE</scope>
    <source>
        <strain evidence="2">G3</strain>
    </source>
</reference>
<gene>
    <name evidence="2" type="ORF">TVAG_021910</name>
</gene>
<name>A2DHH1_TRIV3</name>
<evidence type="ECO:0000313" key="2">
    <source>
        <dbReference type="EMBL" id="EAY20244.1"/>
    </source>
</evidence>
<dbReference type="VEuPathDB" id="TrichDB:TVAG_021910"/>
<dbReference type="EMBL" id="DS113200">
    <property type="protein sequence ID" value="EAY20244.1"/>
    <property type="molecule type" value="Genomic_DNA"/>
</dbReference>
<dbReference type="InterPro" id="IPR011993">
    <property type="entry name" value="PH-like_dom_sf"/>
</dbReference>
<evidence type="ECO:0000313" key="3">
    <source>
        <dbReference type="Proteomes" id="UP000001542"/>
    </source>
</evidence>
<feature type="domain" description="PH" evidence="1">
    <location>
        <begin position="261"/>
        <end position="357"/>
    </location>
</feature>
<protein>
    <recommendedName>
        <fullName evidence="1">PH domain-containing protein</fullName>
    </recommendedName>
</protein>
<dbReference type="CDD" id="cd00821">
    <property type="entry name" value="PH"/>
    <property type="match status" value="1"/>
</dbReference>
<dbReference type="SUPFAM" id="SSF50729">
    <property type="entry name" value="PH domain-like"/>
    <property type="match status" value="1"/>
</dbReference>
<dbReference type="AlphaFoldDB" id="A2DHH1"/>
<dbReference type="RefSeq" id="XP_001581230.1">
    <property type="nucleotide sequence ID" value="XM_001581180.1"/>
</dbReference>
<proteinExistence type="predicted"/>
<dbReference type="KEGG" id="tva:5465778"/>
<evidence type="ECO:0000259" key="1">
    <source>
        <dbReference type="Pfam" id="PF00169"/>
    </source>
</evidence>
<organism evidence="2 3">
    <name type="scientific">Trichomonas vaginalis (strain ATCC PRA-98 / G3)</name>
    <dbReference type="NCBI Taxonomy" id="412133"/>
    <lineage>
        <taxon>Eukaryota</taxon>
        <taxon>Metamonada</taxon>
        <taxon>Parabasalia</taxon>
        <taxon>Trichomonadida</taxon>
        <taxon>Trichomonadidae</taxon>
        <taxon>Trichomonas</taxon>
    </lineage>
</organism>
<accession>A2DHH1</accession>
<reference evidence="2" key="2">
    <citation type="journal article" date="2007" name="Science">
        <title>Draft genome sequence of the sexually transmitted pathogen Trichomonas vaginalis.</title>
        <authorList>
            <person name="Carlton J.M."/>
            <person name="Hirt R.P."/>
            <person name="Silva J.C."/>
            <person name="Delcher A.L."/>
            <person name="Schatz M."/>
            <person name="Zhao Q."/>
            <person name="Wortman J.R."/>
            <person name="Bidwell S.L."/>
            <person name="Alsmark U.C.M."/>
            <person name="Besteiro S."/>
            <person name="Sicheritz-Ponten T."/>
            <person name="Noel C.J."/>
            <person name="Dacks J.B."/>
            <person name="Foster P.G."/>
            <person name="Simillion C."/>
            <person name="Van de Peer Y."/>
            <person name="Miranda-Saavedra D."/>
            <person name="Barton G.J."/>
            <person name="Westrop G.D."/>
            <person name="Mueller S."/>
            <person name="Dessi D."/>
            <person name="Fiori P.L."/>
            <person name="Ren Q."/>
            <person name="Paulsen I."/>
            <person name="Zhang H."/>
            <person name="Bastida-Corcuera F.D."/>
            <person name="Simoes-Barbosa A."/>
            <person name="Brown M.T."/>
            <person name="Hayes R.D."/>
            <person name="Mukherjee M."/>
            <person name="Okumura C.Y."/>
            <person name="Schneider R."/>
            <person name="Smith A.J."/>
            <person name="Vanacova S."/>
            <person name="Villalvazo M."/>
            <person name="Haas B.J."/>
            <person name="Pertea M."/>
            <person name="Feldblyum T.V."/>
            <person name="Utterback T.R."/>
            <person name="Shu C.L."/>
            <person name="Osoegawa K."/>
            <person name="de Jong P.J."/>
            <person name="Hrdy I."/>
            <person name="Horvathova L."/>
            <person name="Zubacova Z."/>
            <person name="Dolezal P."/>
            <person name="Malik S.B."/>
            <person name="Logsdon J.M. Jr."/>
            <person name="Henze K."/>
            <person name="Gupta A."/>
            <person name="Wang C.C."/>
            <person name="Dunne R.L."/>
            <person name="Upcroft J.A."/>
            <person name="Upcroft P."/>
            <person name="White O."/>
            <person name="Salzberg S.L."/>
            <person name="Tang P."/>
            <person name="Chiu C.-H."/>
            <person name="Lee Y.-S."/>
            <person name="Embley T.M."/>
            <person name="Coombs G.H."/>
            <person name="Mottram J.C."/>
            <person name="Tachezy J."/>
            <person name="Fraser-Liggett C.M."/>
            <person name="Johnson P.J."/>
        </authorList>
    </citation>
    <scope>NUCLEOTIDE SEQUENCE [LARGE SCALE GENOMIC DNA]</scope>
    <source>
        <strain evidence="2">G3</strain>
    </source>
</reference>
<keyword evidence="3" id="KW-1185">Reference proteome</keyword>
<dbReference type="Proteomes" id="UP000001542">
    <property type="component" value="Unassembled WGS sequence"/>
</dbReference>
<dbReference type="InParanoid" id="A2DHH1"/>
<sequence length="360" mass="41570">MFCLECLRHCKSNELAFYLSLDVYDPNYYSDLVESLIQTCSDSFYKLSIRDIVILIESNICTTFLSMNITHIVTKMADDPKYSANTFLTLLQANQFDNIVSPCLKLAYQKNSPILEFLPTDVAYLFWIDKELSNLLTSHSKIKYPEFNMFFSSERQIIKLCKSPFSILFPEENVEESKTSIRHRQGSVYVHTKDKKNKITDDSNKLTTMCNRNSPVMKINTIIFHNTKKVRLEMPSQSAGHFSAQNRIRTPSVITTSKVLHSWGVKKGGLGHSAWQKRFFDFYASSRSIIWKETPTNTNIKGLIVLPEQAKIIPTLSSKNHQYRLIIEPEHGQKKYEIAFENEKICNQWCQALQALCTEI</sequence>
<dbReference type="InterPro" id="IPR001849">
    <property type="entry name" value="PH_domain"/>
</dbReference>
<dbReference type="OrthoDB" id="10600398at2759"/>
<dbReference type="Pfam" id="PF00169">
    <property type="entry name" value="PH"/>
    <property type="match status" value="1"/>
</dbReference>
<dbReference type="VEuPathDB" id="TrichDB:TVAGG3_0678700"/>